<feature type="transmembrane region" description="Helical" evidence="1">
    <location>
        <begin position="41"/>
        <end position="64"/>
    </location>
</feature>
<feature type="transmembrane region" description="Helical" evidence="1">
    <location>
        <begin position="238"/>
        <end position="262"/>
    </location>
</feature>
<evidence type="ECO:0000256" key="1">
    <source>
        <dbReference type="SAM" id="Phobius"/>
    </source>
</evidence>
<dbReference type="EMBL" id="QHHQ01000012">
    <property type="protein sequence ID" value="RAH96576.1"/>
    <property type="molecule type" value="Genomic_DNA"/>
</dbReference>
<keyword evidence="3" id="KW-1185">Reference proteome</keyword>
<feature type="transmembrane region" description="Helical" evidence="1">
    <location>
        <begin position="76"/>
        <end position="95"/>
    </location>
</feature>
<keyword evidence="1" id="KW-0812">Transmembrane</keyword>
<evidence type="ECO:0008006" key="4">
    <source>
        <dbReference type="Google" id="ProtNLM"/>
    </source>
</evidence>
<feature type="transmembrane region" description="Helical" evidence="1">
    <location>
        <begin position="209"/>
        <end position="232"/>
    </location>
</feature>
<keyword evidence="1" id="KW-1133">Transmembrane helix</keyword>
<reference evidence="2 3" key="1">
    <citation type="submission" date="2018-05" db="EMBL/GenBank/DDBJ databases">
        <title>Acuticoccus sediminis sp. nov., isolated from deep-sea sediment of Indian Ocean.</title>
        <authorList>
            <person name="Liu X."/>
            <person name="Lai Q."/>
            <person name="Du Y."/>
            <person name="Sun F."/>
            <person name="Zhang X."/>
            <person name="Wang S."/>
            <person name="Shao Z."/>
        </authorList>
    </citation>
    <scope>NUCLEOTIDE SEQUENCE [LARGE SCALE GENOMIC DNA]</scope>
    <source>
        <strain evidence="2 3">PTG4-2</strain>
    </source>
</reference>
<protein>
    <recommendedName>
        <fullName evidence="4">YrhK-like protein</fullName>
    </recommendedName>
</protein>
<evidence type="ECO:0000313" key="2">
    <source>
        <dbReference type="EMBL" id="RAH96576.1"/>
    </source>
</evidence>
<organism evidence="2 3">
    <name type="scientific">Acuticoccus sediminis</name>
    <dbReference type="NCBI Taxonomy" id="2184697"/>
    <lineage>
        <taxon>Bacteria</taxon>
        <taxon>Pseudomonadati</taxon>
        <taxon>Pseudomonadota</taxon>
        <taxon>Alphaproteobacteria</taxon>
        <taxon>Hyphomicrobiales</taxon>
        <taxon>Amorphaceae</taxon>
        <taxon>Acuticoccus</taxon>
    </lineage>
</organism>
<dbReference type="AlphaFoldDB" id="A0A8B2NPF9"/>
<accession>A0A8B2NPF9</accession>
<proteinExistence type="predicted"/>
<name>A0A8B2NPF9_9HYPH</name>
<keyword evidence="1" id="KW-0472">Membrane</keyword>
<dbReference type="OrthoDB" id="244933at2"/>
<evidence type="ECO:0000313" key="3">
    <source>
        <dbReference type="Proteomes" id="UP000249590"/>
    </source>
</evidence>
<sequence length="274" mass="29940">MRRYRHGGRPFVWRAREHRKGTKPAARGLDAAALPFWQRPFYNWLTGLLFAVGAFLFLAGSTMTLAPETFGGASTMAINVVFFLGSIPFTTAGYLQHFQAANAPAFHPDPAVASTAAAAATRRRGRVALIGWHPHSPGWISTFTQFVGTVAFNFNTGDALLAPEGWLVRELAIWGPDLVGSGLFLVSGYLAYIEAGHAYWSIRPRDLDWWIVTINLLGCAAFMASAVLAFIPSGPEPLWITAASTATLWLGALCFLVGALLLMRESRLAMRWGR</sequence>
<comment type="caution">
    <text evidence="2">The sequence shown here is derived from an EMBL/GenBank/DDBJ whole genome shotgun (WGS) entry which is preliminary data.</text>
</comment>
<dbReference type="Proteomes" id="UP000249590">
    <property type="component" value="Unassembled WGS sequence"/>
</dbReference>
<gene>
    <name evidence="2" type="ORF">DLJ53_31780</name>
</gene>